<gene>
    <name evidence="7" type="primary">pcm</name>
    <name evidence="8" type="ORF">GGP71_000330</name>
</gene>
<evidence type="ECO:0000256" key="1">
    <source>
        <dbReference type="ARBA" id="ARBA00004496"/>
    </source>
</evidence>
<evidence type="ECO:0000313" key="8">
    <source>
        <dbReference type="EMBL" id="MCS3676434.1"/>
    </source>
</evidence>
<dbReference type="PANTHER" id="PTHR11579">
    <property type="entry name" value="PROTEIN-L-ISOASPARTATE O-METHYLTRANSFERASE"/>
    <property type="match status" value="1"/>
</dbReference>
<keyword evidence="3 7" id="KW-0963">Cytoplasm</keyword>
<protein>
    <recommendedName>
        <fullName evidence="7">Protein-L-isoaspartate O-methyltransferase</fullName>
        <ecNumber evidence="7">2.1.1.77</ecNumber>
    </recommendedName>
    <alternativeName>
        <fullName evidence="7">L-isoaspartyl protein carboxyl methyltransferase</fullName>
    </alternativeName>
    <alternativeName>
        <fullName evidence="7">Protein L-isoaspartyl methyltransferase</fullName>
    </alternativeName>
    <alternativeName>
        <fullName evidence="7">Protein-beta-aspartate methyltransferase</fullName>
        <shortName evidence="7">PIMT</shortName>
    </alternativeName>
</protein>
<evidence type="ECO:0000256" key="7">
    <source>
        <dbReference type="HAMAP-Rule" id="MF_00090"/>
    </source>
</evidence>
<dbReference type="FunFam" id="3.40.50.150:FF:000010">
    <property type="entry name" value="Protein-L-isoaspartate O-methyltransferase"/>
    <property type="match status" value="1"/>
</dbReference>
<keyword evidence="6 7" id="KW-0949">S-adenosyl-L-methionine</keyword>
<dbReference type="GO" id="GO:0005737">
    <property type="term" value="C:cytoplasm"/>
    <property type="evidence" value="ECO:0007669"/>
    <property type="project" value="UniProtKB-SubCell"/>
</dbReference>
<dbReference type="SUPFAM" id="SSF53335">
    <property type="entry name" value="S-adenosyl-L-methionine-dependent methyltransferases"/>
    <property type="match status" value="1"/>
</dbReference>
<dbReference type="Proteomes" id="UP001155027">
    <property type="component" value="Unassembled WGS sequence"/>
</dbReference>
<evidence type="ECO:0000256" key="2">
    <source>
        <dbReference type="ARBA" id="ARBA00005369"/>
    </source>
</evidence>
<keyword evidence="5 7" id="KW-0808">Transferase</keyword>
<dbReference type="Gene3D" id="3.40.50.150">
    <property type="entry name" value="Vaccinia Virus protein VP39"/>
    <property type="match status" value="1"/>
</dbReference>
<evidence type="ECO:0000256" key="5">
    <source>
        <dbReference type="ARBA" id="ARBA00022679"/>
    </source>
</evidence>
<evidence type="ECO:0000313" key="9">
    <source>
        <dbReference type="Proteomes" id="UP001155027"/>
    </source>
</evidence>
<dbReference type="InterPro" id="IPR029063">
    <property type="entry name" value="SAM-dependent_MTases_sf"/>
</dbReference>
<proteinExistence type="inferred from homology"/>
<organism evidence="8 9">
    <name type="scientific">Salinibacter ruber</name>
    <dbReference type="NCBI Taxonomy" id="146919"/>
    <lineage>
        <taxon>Bacteria</taxon>
        <taxon>Pseudomonadati</taxon>
        <taxon>Rhodothermota</taxon>
        <taxon>Rhodothermia</taxon>
        <taxon>Rhodothermales</taxon>
        <taxon>Salinibacteraceae</taxon>
        <taxon>Salinibacter</taxon>
    </lineage>
</organism>
<name>A0A9X2PX46_9BACT</name>
<reference evidence="8" key="1">
    <citation type="submission" date="2022-08" db="EMBL/GenBank/DDBJ databases">
        <title>Genomic Encyclopedia of Type Strains, Phase V (KMG-V): Genome sequencing to study the core and pangenomes of soil and plant-associated prokaryotes.</title>
        <authorList>
            <person name="Whitman W."/>
        </authorList>
    </citation>
    <scope>NUCLEOTIDE SEQUENCE</scope>
    <source>
        <strain evidence="8">0</strain>
    </source>
</reference>
<comment type="function">
    <text evidence="7">Catalyzes the methyl esterification of L-isoaspartyl residues in peptides and proteins that result from spontaneous decomposition of normal L-aspartyl and L-asparaginyl residues. It plays a role in the repair and/or degradation of damaged proteins.</text>
</comment>
<dbReference type="Pfam" id="PF01135">
    <property type="entry name" value="PCMT"/>
    <property type="match status" value="1"/>
</dbReference>
<dbReference type="CDD" id="cd02440">
    <property type="entry name" value="AdoMet_MTases"/>
    <property type="match status" value="1"/>
</dbReference>
<evidence type="ECO:0000256" key="6">
    <source>
        <dbReference type="ARBA" id="ARBA00022691"/>
    </source>
</evidence>
<dbReference type="NCBIfam" id="NF001453">
    <property type="entry name" value="PRK00312.1"/>
    <property type="match status" value="1"/>
</dbReference>
<dbReference type="RefSeq" id="WP_259079255.1">
    <property type="nucleotide sequence ID" value="NZ_JANUAU010000001.1"/>
</dbReference>
<dbReference type="EC" id="2.1.1.77" evidence="7"/>
<dbReference type="InterPro" id="IPR000682">
    <property type="entry name" value="PCMT"/>
</dbReference>
<comment type="similarity">
    <text evidence="2 7">Belongs to the methyltransferase superfamily. L-isoaspartyl/D-aspartyl protein methyltransferase family.</text>
</comment>
<dbReference type="GO" id="GO:0032259">
    <property type="term" value="P:methylation"/>
    <property type="evidence" value="ECO:0007669"/>
    <property type="project" value="UniProtKB-KW"/>
</dbReference>
<dbReference type="GO" id="GO:0004719">
    <property type="term" value="F:protein-L-isoaspartate (D-aspartate) O-methyltransferase activity"/>
    <property type="evidence" value="ECO:0007669"/>
    <property type="project" value="UniProtKB-UniRule"/>
</dbReference>
<comment type="caution">
    <text evidence="8">The sequence shown here is derived from an EMBL/GenBank/DDBJ whole genome shotgun (WGS) entry which is preliminary data.</text>
</comment>
<dbReference type="AlphaFoldDB" id="A0A9X2PX46"/>
<evidence type="ECO:0000256" key="4">
    <source>
        <dbReference type="ARBA" id="ARBA00022603"/>
    </source>
</evidence>
<dbReference type="PROSITE" id="PS01279">
    <property type="entry name" value="PCMT"/>
    <property type="match status" value="1"/>
</dbReference>
<comment type="subcellular location">
    <subcellularLocation>
        <location evidence="1 7">Cytoplasm</location>
    </subcellularLocation>
</comment>
<dbReference type="PANTHER" id="PTHR11579:SF0">
    <property type="entry name" value="PROTEIN-L-ISOASPARTATE(D-ASPARTATE) O-METHYLTRANSFERASE"/>
    <property type="match status" value="1"/>
</dbReference>
<dbReference type="GO" id="GO:0030091">
    <property type="term" value="P:protein repair"/>
    <property type="evidence" value="ECO:0007669"/>
    <property type="project" value="UniProtKB-UniRule"/>
</dbReference>
<sequence>MTATPSDDRKYRHQRERLVETLRERGIHDERVLSAVGAVARHAFVDPALRDRAYADEALPIGLNQTISQPFTVAYQTALLGVQPDDRILEVGTGSGFQAAVLCEMGARVYSIERHDDLLRRARSVLDGLGYDVRTRHGDGTRGWPAFAPYDGIVVTAGAPEMPAPLLHQLREPSGEDDGPGGRLVIPIGGREGQTMTRVRRTGSGPHDYQQEEFHSFRFVPLVDEDEGGG</sequence>
<feature type="active site" evidence="7">
    <location>
        <position position="68"/>
    </location>
</feature>
<dbReference type="EMBL" id="JANUAU010000001">
    <property type="protein sequence ID" value="MCS3676434.1"/>
    <property type="molecule type" value="Genomic_DNA"/>
</dbReference>
<evidence type="ECO:0000256" key="3">
    <source>
        <dbReference type="ARBA" id="ARBA00022490"/>
    </source>
</evidence>
<keyword evidence="4 7" id="KW-0489">Methyltransferase</keyword>
<comment type="catalytic activity">
    <reaction evidence="7">
        <text>[protein]-L-isoaspartate + S-adenosyl-L-methionine = [protein]-L-isoaspartate alpha-methyl ester + S-adenosyl-L-homocysteine</text>
        <dbReference type="Rhea" id="RHEA:12705"/>
        <dbReference type="Rhea" id="RHEA-COMP:12143"/>
        <dbReference type="Rhea" id="RHEA-COMP:12144"/>
        <dbReference type="ChEBI" id="CHEBI:57856"/>
        <dbReference type="ChEBI" id="CHEBI:59789"/>
        <dbReference type="ChEBI" id="CHEBI:90596"/>
        <dbReference type="ChEBI" id="CHEBI:90598"/>
        <dbReference type="EC" id="2.1.1.77"/>
    </reaction>
</comment>
<dbReference type="HAMAP" id="MF_00090">
    <property type="entry name" value="PIMT"/>
    <property type="match status" value="1"/>
</dbReference>
<dbReference type="NCBIfam" id="TIGR00080">
    <property type="entry name" value="pimt"/>
    <property type="match status" value="1"/>
</dbReference>
<accession>A0A9X2PX46</accession>